<dbReference type="RefSeq" id="WP_006098765.1">
    <property type="nucleotide sequence ID" value="NZ_DS989843.1"/>
</dbReference>
<evidence type="ECO:0000256" key="1">
    <source>
        <dbReference type="ARBA" id="ARBA00001946"/>
    </source>
</evidence>
<dbReference type="GO" id="GO:0016779">
    <property type="term" value="F:nucleotidyltransferase activity"/>
    <property type="evidence" value="ECO:0007669"/>
    <property type="project" value="UniProtKB-KW"/>
</dbReference>
<evidence type="ECO:0000256" key="2">
    <source>
        <dbReference type="ARBA" id="ARBA00022649"/>
    </source>
</evidence>
<dbReference type="GO" id="GO:0046872">
    <property type="term" value="F:metal ion binding"/>
    <property type="evidence" value="ECO:0007669"/>
    <property type="project" value="UniProtKB-KW"/>
</dbReference>
<dbReference type="HOGENOM" id="CLU_130257_4_1_3"/>
<dbReference type="AlphaFoldDB" id="B4VJS8"/>
<reference evidence="11 12" key="1">
    <citation type="submission" date="2008-07" db="EMBL/GenBank/DDBJ databases">
        <authorList>
            <person name="Tandeau de Marsac N."/>
            <person name="Ferriera S."/>
            <person name="Johnson J."/>
            <person name="Kravitz S."/>
            <person name="Beeson K."/>
            <person name="Sutton G."/>
            <person name="Rogers Y.-H."/>
            <person name="Friedman R."/>
            <person name="Frazier M."/>
            <person name="Venter J.C."/>
        </authorList>
    </citation>
    <scope>NUCLEOTIDE SEQUENCE [LARGE SCALE GENOMIC DNA]</scope>
    <source>
        <strain evidence="11 12">PCC 7420</strain>
    </source>
</reference>
<dbReference type="OrthoDB" id="428157at2"/>
<keyword evidence="3" id="KW-0808">Transferase</keyword>
<evidence type="ECO:0000256" key="7">
    <source>
        <dbReference type="ARBA" id="ARBA00022840"/>
    </source>
</evidence>
<comment type="similarity">
    <text evidence="9">Belongs to the MntA antitoxin family.</text>
</comment>
<dbReference type="InterPro" id="IPR043519">
    <property type="entry name" value="NT_sf"/>
</dbReference>
<gene>
    <name evidence="11" type="ORF">MC7420_2828</name>
</gene>
<dbReference type="STRING" id="118168.MC7420_2828"/>
<accession>B4VJS8</accession>
<dbReference type="eggNOG" id="COG1669">
    <property type="taxonomic scope" value="Bacteria"/>
</dbReference>
<evidence type="ECO:0000256" key="6">
    <source>
        <dbReference type="ARBA" id="ARBA00022741"/>
    </source>
</evidence>
<evidence type="ECO:0000313" key="12">
    <source>
        <dbReference type="Proteomes" id="UP000003835"/>
    </source>
</evidence>
<evidence type="ECO:0000256" key="5">
    <source>
        <dbReference type="ARBA" id="ARBA00022723"/>
    </source>
</evidence>
<dbReference type="Gene3D" id="3.30.460.10">
    <property type="entry name" value="Beta Polymerase, domain 2"/>
    <property type="match status" value="1"/>
</dbReference>
<keyword evidence="7" id="KW-0067">ATP-binding</keyword>
<keyword evidence="5" id="KW-0479">Metal-binding</keyword>
<dbReference type="PANTHER" id="PTHR33571:SF12">
    <property type="entry name" value="BSL3053 PROTEIN"/>
    <property type="match status" value="1"/>
</dbReference>
<keyword evidence="6" id="KW-0547">Nucleotide-binding</keyword>
<proteinExistence type="inferred from homology"/>
<dbReference type="CDD" id="cd05403">
    <property type="entry name" value="NT_KNTase_like"/>
    <property type="match status" value="1"/>
</dbReference>
<feature type="domain" description="Polymerase nucleotidyl transferase" evidence="10">
    <location>
        <begin position="17"/>
        <end position="99"/>
    </location>
</feature>
<dbReference type="GO" id="GO:0005524">
    <property type="term" value="F:ATP binding"/>
    <property type="evidence" value="ECO:0007669"/>
    <property type="project" value="UniProtKB-KW"/>
</dbReference>
<evidence type="ECO:0000256" key="8">
    <source>
        <dbReference type="ARBA" id="ARBA00022842"/>
    </source>
</evidence>
<sequence length="104" mass="12298">MTTISPKVEVSRDEIAAFCQRWQITEFALFGSILRDDFRPDSDVDVLVSFAPEAKWSLWDIIKMKEELKTKFSREVDFVEKECLRNPFRRYEILSTKQVIYAAQ</sequence>
<keyword evidence="8" id="KW-0460">Magnesium</keyword>
<dbReference type="EMBL" id="DS989843">
    <property type="protein sequence ID" value="EDX77504.1"/>
    <property type="molecule type" value="Genomic_DNA"/>
</dbReference>
<evidence type="ECO:0000259" key="10">
    <source>
        <dbReference type="Pfam" id="PF01909"/>
    </source>
</evidence>
<keyword evidence="2" id="KW-1277">Toxin-antitoxin system</keyword>
<evidence type="ECO:0000256" key="3">
    <source>
        <dbReference type="ARBA" id="ARBA00022679"/>
    </source>
</evidence>
<organism evidence="11 12">
    <name type="scientific">Coleofasciculus chthonoplastes PCC 7420</name>
    <dbReference type="NCBI Taxonomy" id="118168"/>
    <lineage>
        <taxon>Bacteria</taxon>
        <taxon>Bacillati</taxon>
        <taxon>Cyanobacteriota</taxon>
        <taxon>Cyanophyceae</taxon>
        <taxon>Coleofasciculales</taxon>
        <taxon>Coleofasciculaceae</taxon>
        <taxon>Coleofasciculus</taxon>
    </lineage>
</organism>
<dbReference type="InterPro" id="IPR002934">
    <property type="entry name" value="Polymerase_NTP_transf_dom"/>
</dbReference>
<keyword evidence="4" id="KW-0548">Nucleotidyltransferase</keyword>
<dbReference type="InterPro" id="IPR052038">
    <property type="entry name" value="Type-VII_TA_antitoxin"/>
</dbReference>
<evidence type="ECO:0000256" key="9">
    <source>
        <dbReference type="ARBA" id="ARBA00038276"/>
    </source>
</evidence>
<dbReference type="Proteomes" id="UP000003835">
    <property type="component" value="Unassembled WGS sequence"/>
</dbReference>
<keyword evidence="12" id="KW-1185">Reference proteome</keyword>
<dbReference type="SUPFAM" id="SSF81301">
    <property type="entry name" value="Nucleotidyltransferase"/>
    <property type="match status" value="1"/>
</dbReference>
<dbReference type="Pfam" id="PF01909">
    <property type="entry name" value="NTP_transf_2"/>
    <property type="match status" value="1"/>
</dbReference>
<name>B4VJS8_9CYAN</name>
<evidence type="ECO:0000313" key="11">
    <source>
        <dbReference type="EMBL" id="EDX77504.1"/>
    </source>
</evidence>
<comment type="cofactor">
    <cofactor evidence="1">
        <name>Mg(2+)</name>
        <dbReference type="ChEBI" id="CHEBI:18420"/>
    </cofactor>
</comment>
<evidence type="ECO:0000256" key="4">
    <source>
        <dbReference type="ARBA" id="ARBA00022695"/>
    </source>
</evidence>
<dbReference type="PANTHER" id="PTHR33571">
    <property type="entry name" value="SSL8005 PROTEIN"/>
    <property type="match status" value="1"/>
</dbReference>
<protein>
    <recommendedName>
        <fullName evidence="10">Polymerase nucleotidyl transferase domain-containing protein</fullName>
    </recommendedName>
</protein>